<name>A0AB39M8H7_9ACTN</name>
<protein>
    <submittedName>
        <fullName evidence="1">Uncharacterized protein</fullName>
    </submittedName>
</protein>
<proteinExistence type="predicted"/>
<evidence type="ECO:0000313" key="1">
    <source>
        <dbReference type="EMBL" id="XDQ02806.1"/>
    </source>
</evidence>
<organism evidence="1">
    <name type="scientific">Streptomyces sp. R08</name>
    <dbReference type="NCBI Taxonomy" id="3238624"/>
    <lineage>
        <taxon>Bacteria</taxon>
        <taxon>Bacillati</taxon>
        <taxon>Actinomycetota</taxon>
        <taxon>Actinomycetes</taxon>
        <taxon>Kitasatosporales</taxon>
        <taxon>Streptomycetaceae</taxon>
        <taxon>Streptomyces</taxon>
    </lineage>
</organism>
<reference evidence="1" key="1">
    <citation type="submission" date="2024-07" db="EMBL/GenBank/DDBJ databases">
        <authorList>
            <person name="Yu S.T."/>
        </authorList>
    </citation>
    <scope>NUCLEOTIDE SEQUENCE</scope>
    <source>
        <strain evidence="1">R08</strain>
    </source>
</reference>
<dbReference type="AlphaFoldDB" id="A0AB39M8H7"/>
<accession>A0AB39M8H7</accession>
<dbReference type="RefSeq" id="WP_369188881.1">
    <property type="nucleotide sequence ID" value="NZ_CP163431.1"/>
</dbReference>
<gene>
    <name evidence="1" type="ORF">AB5J58_22750</name>
</gene>
<sequence length="61" mass="6844">MRQEYNAEFGEGIDYDDQFPEGGMCGNCAASQTEGFMNHGNAILMMNGELDYDADHVEKYL</sequence>
<dbReference type="EMBL" id="CP163431">
    <property type="protein sequence ID" value="XDQ02806.1"/>
    <property type="molecule type" value="Genomic_DNA"/>
</dbReference>